<feature type="compositionally biased region" description="Polar residues" evidence="1">
    <location>
        <begin position="108"/>
        <end position="119"/>
    </location>
</feature>
<proteinExistence type="predicted"/>
<name>A0A117NQ41_PENFR</name>
<dbReference type="EMBL" id="LLXE01000074">
    <property type="protein sequence ID" value="KUM63395.1"/>
    <property type="molecule type" value="Genomic_DNA"/>
</dbReference>
<comment type="caution">
    <text evidence="2">The sequence shown here is derived from an EMBL/GenBank/DDBJ whole genome shotgun (WGS) entry which is preliminary data.</text>
</comment>
<evidence type="ECO:0000313" key="3">
    <source>
        <dbReference type="Proteomes" id="UP000055045"/>
    </source>
</evidence>
<sequence length="134" mass="14992">MCSPKLTRNPHGIMKNGGSRRGETWKRKKAWQKKISSPRCPVSLSPSSTSTTNQGLKGQDVFEPLFLVVIAAQCRDHSQCWLVALSLELYRCHERFHFPARHKLTDLPSGSTAPFTQSPEVPRGPEGARREPSP</sequence>
<accession>A0A117NQ41</accession>
<evidence type="ECO:0000313" key="2">
    <source>
        <dbReference type="EMBL" id="KUM63395.1"/>
    </source>
</evidence>
<evidence type="ECO:0000256" key="1">
    <source>
        <dbReference type="SAM" id="MobiDB-lite"/>
    </source>
</evidence>
<dbReference type="AlphaFoldDB" id="A0A117NQ41"/>
<feature type="compositionally biased region" description="Low complexity" evidence="1">
    <location>
        <begin position="43"/>
        <end position="52"/>
    </location>
</feature>
<keyword evidence="3" id="KW-1185">Reference proteome</keyword>
<reference evidence="2 3" key="1">
    <citation type="submission" date="2015-10" db="EMBL/GenBank/DDBJ databases">
        <title>Genome sequencing of Penicillium freii.</title>
        <authorList>
            <person name="Nguyen H.D."/>
            <person name="Visagie C.M."/>
            <person name="Seifert K.A."/>
        </authorList>
    </citation>
    <scope>NUCLEOTIDE SEQUENCE [LARGE SCALE GENOMIC DNA]</scope>
    <source>
        <strain evidence="2 3">DAOM 242723</strain>
    </source>
</reference>
<feature type="region of interest" description="Disordered" evidence="1">
    <location>
        <begin position="103"/>
        <end position="134"/>
    </location>
</feature>
<gene>
    <name evidence="2" type="ORF">ACN42_g3707</name>
</gene>
<protein>
    <submittedName>
        <fullName evidence="2">Uncharacterized protein</fullName>
    </submittedName>
</protein>
<feature type="region of interest" description="Disordered" evidence="1">
    <location>
        <begin position="1"/>
        <end position="56"/>
    </location>
</feature>
<organism evidence="2 3">
    <name type="scientific">Penicillium freii</name>
    <dbReference type="NCBI Taxonomy" id="48697"/>
    <lineage>
        <taxon>Eukaryota</taxon>
        <taxon>Fungi</taxon>
        <taxon>Dikarya</taxon>
        <taxon>Ascomycota</taxon>
        <taxon>Pezizomycotina</taxon>
        <taxon>Eurotiomycetes</taxon>
        <taxon>Eurotiomycetidae</taxon>
        <taxon>Eurotiales</taxon>
        <taxon>Aspergillaceae</taxon>
        <taxon>Penicillium</taxon>
    </lineage>
</organism>
<dbReference type="Proteomes" id="UP000055045">
    <property type="component" value="Unassembled WGS sequence"/>
</dbReference>